<dbReference type="SMART" id="SM00235">
    <property type="entry name" value="ZnMc"/>
    <property type="match status" value="1"/>
</dbReference>
<protein>
    <recommendedName>
        <fullName evidence="6">Metalloendopeptidase</fullName>
        <ecNumber evidence="6">3.4.24.-</ecNumber>
    </recommendedName>
</protein>
<feature type="binding site" evidence="5">
    <location>
        <position position="252"/>
    </location>
    <ligand>
        <name>Zn(2+)</name>
        <dbReference type="ChEBI" id="CHEBI:29105"/>
        <note>catalytic</note>
    </ligand>
</feature>
<feature type="binding site" evidence="5">
    <location>
        <position position="262"/>
    </location>
    <ligand>
        <name>Zn(2+)</name>
        <dbReference type="ChEBI" id="CHEBI:29105"/>
        <note>catalytic</note>
    </ligand>
</feature>
<keyword evidence="5 6" id="KW-0862">Zinc</keyword>
<feature type="binding site" evidence="5">
    <location>
        <position position="256"/>
    </location>
    <ligand>
        <name>Zn(2+)</name>
        <dbReference type="ChEBI" id="CHEBI:29105"/>
        <note>catalytic</note>
    </ligand>
</feature>
<dbReference type="GeneID" id="109475423"/>
<dbReference type="Pfam" id="PF01549">
    <property type="entry name" value="ShK"/>
    <property type="match status" value="2"/>
</dbReference>
<feature type="disulfide bond" evidence="4">
    <location>
        <begin position="99"/>
        <end position="133"/>
    </location>
</feature>
<dbReference type="KEGG" id="bbel:109475423"/>
<dbReference type="GO" id="GO:0006508">
    <property type="term" value="P:proteolysis"/>
    <property type="evidence" value="ECO:0007669"/>
    <property type="project" value="UniProtKB-KW"/>
</dbReference>
<dbReference type="Gene3D" id="3.40.390.10">
    <property type="entry name" value="Collagenase (Catalytic Domain)"/>
    <property type="match status" value="1"/>
</dbReference>
<evidence type="ECO:0000256" key="4">
    <source>
        <dbReference type="PROSITE-ProRule" id="PRU01005"/>
    </source>
</evidence>
<dbReference type="AlphaFoldDB" id="A0A6P4YQ44"/>
<dbReference type="Proteomes" id="UP000515135">
    <property type="component" value="Unplaced"/>
</dbReference>
<dbReference type="RefSeq" id="XP_019631585.1">
    <property type="nucleotide sequence ID" value="XM_019776026.1"/>
</dbReference>
<dbReference type="GO" id="GO:0008270">
    <property type="term" value="F:zinc ion binding"/>
    <property type="evidence" value="ECO:0007669"/>
    <property type="project" value="UniProtKB-UniRule"/>
</dbReference>
<evidence type="ECO:0000259" key="8">
    <source>
        <dbReference type="PROSITE" id="PS51864"/>
    </source>
</evidence>
<feature type="chain" id="PRO_5028510065" description="Metalloendopeptidase" evidence="6">
    <location>
        <begin position="21"/>
        <end position="360"/>
    </location>
</feature>
<proteinExistence type="predicted"/>
<dbReference type="PROSITE" id="PS51864">
    <property type="entry name" value="ASTACIN"/>
    <property type="match status" value="1"/>
</dbReference>
<feature type="domain" description="ShKT" evidence="7">
    <location>
        <begin position="142"/>
        <end position="178"/>
    </location>
</feature>
<dbReference type="PRINTS" id="PR00480">
    <property type="entry name" value="ASTACIN"/>
</dbReference>
<dbReference type="SMART" id="SM00254">
    <property type="entry name" value="ShKT"/>
    <property type="match status" value="2"/>
</dbReference>
<evidence type="ECO:0000256" key="2">
    <source>
        <dbReference type="ARBA" id="ARBA00022670"/>
    </source>
</evidence>
<keyword evidence="5 6" id="KW-0482">Metalloprotease</keyword>
<dbReference type="PANTHER" id="PTHR10127">
    <property type="entry name" value="DISCOIDIN, CUB, EGF, LAMININ , AND ZINC METALLOPROTEASE DOMAIN CONTAINING"/>
    <property type="match status" value="1"/>
</dbReference>
<comment type="caution">
    <text evidence="4">Lacks conserved residue(s) required for the propagation of feature annotation.</text>
</comment>
<dbReference type="InterPro" id="IPR034035">
    <property type="entry name" value="Astacin-like_dom"/>
</dbReference>
<dbReference type="SUPFAM" id="SSF55486">
    <property type="entry name" value="Metalloproteases ('zincins'), catalytic domain"/>
    <property type="match status" value="1"/>
</dbReference>
<dbReference type="InterPro" id="IPR003582">
    <property type="entry name" value="ShKT_dom"/>
</dbReference>
<keyword evidence="6" id="KW-0732">Signal</keyword>
<name>A0A6P4YQ44_BRABE</name>
<evidence type="ECO:0000259" key="7">
    <source>
        <dbReference type="PROSITE" id="PS51670"/>
    </source>
</evidence>
<keyword evidence="4" id="KW-1015">Disulfide bond</keyword>
<reference evidence="10" key="1">
    <citation type="submission" date="2025-08" db="UniProtKB">
        <authorList>
            <consortium name="RefSeq"/>
        </authorList>
    </citation>
    <scope>IDENTIFICATION</scope>
    <source>
        <tissue evidence="10">Gonad</tissue>
    </source>
</reference>
<dbReference type="CDD" id="cd04280">
    <property type="entry name" value="ZnMc_astacin_like"/>
    <property type="match status" value="1"/>
</dbReference>
<dbReference type="FunFam" id="3.40.390.10:FF:000101">
    <property type="entry name" value="Metalloendopeptidase"/>
    <property type="match status" value="1"/>
</dbReference>
<feature type="active site" evidence="5">
    <location>
        <position position="253"/>
    </location>
</feature>
<dbReference type="Pfam" id="PF01400">
    <property type="entry name" value="Astacin"/>
    <property type="match status" value="1"/>
</dbReference>
<sequence length="360" mass="40204">MHVPLLIAVVFCVCNDAVTSLPSQRSPARAARPEMGMEVILRHNQGEGQFWTLCCAGLNLYQGDIAGVDPNSRNAILNSEIWPRGVIPYVISSEYRMDCADEHENCAYWAGIGECVNTPLYMNSRCRLSCGVCQADPGYETCNDTNVDCAYWAGEGECTNPQYQEYMTYNCPWSCGVCHVPIAPGSEAGMIMDGIKEFNTRTCVHFVPRTPDAQDYVLIRKLDGCHSQVGRVGGLQDLSLHVDCLRSGTIVHELMHAVGFWHEHSRPDRDEWVTIHLHNADRDQWHAFDKHPETLTLGLPYDYGSVMHYDSHAFSVNGRETISAKRALNGVVLGWWTDAGLNDLDVRKVNTLYGCSGTRQ</sequence>
<accession>A0A6P4YQ44</accession>
<dbReference type="InterPro" id="IPR001506">
    <property type="entry name" value="Peptidase_M12A"/>
</dbReference>
<dbReference type="OrthoDB" id="6665824at2759"/>
<comment type="function">
    <text evidence="1">Metalloprotease.</text>
</comment>
<dbReference type="Gene3D" id="1.10.10.1940">
    <property type="match status" value="1"/>
</dbReference>
<keyword evidence="9" id="KW-1185">Reference proteome</keyword>
<gene>
    <name evidence="10" type="primary">LOC109475423</name>
</gene>
<dbReference type="PANTHER" id="PTHR10127:SF883">
    <property type="entry name" value="ZINC METALLOPROTEINASE NAS-8"/>
    <property type="match status" value="1"/>
</dbReference>
<feature type="domain" description="ShKT" evidence="7">
    <location>
        <begin position="99"/>
        <end position="133"/>
    </location>
</feature>
<evidence type="ECO:0000256" key="5">
    <source>
        <dbReference type="PROSITE-ProRule" id="PRU01211"/>
    </source>
</evidence>
<evidence type="ECO:0000313" key="10">
    <source>
        <dbReference type="RefSeq" id="XP_019631585.1"/>
    </source>
</evidence>
<keyword evidence="5 6" id="KW-0479">Metal-binding</keyword>
<comment type="cofactor">
    <cofactor evidence="5 6">
        <name>Zn(2+)</name>
        <dbReference type="ChEBI" id="CHEBI:29105"/>
    </cofactor>
    <text evidence="5 6">Binds 1 zinc ion per subunit.</text>
</comment>
<feature type="domain" description="Peptidase M12A" evidence="8">
    <location>
        <begin position="160"/>
        <end position="356"/>
    </location>
</feature>
<evidence type="ECO:0000256" key="3">
    <source>
        <dbReference type="ARBA" id="ARBA00022801"/>
    </source>
</evidence>
<evidence type="ECO:0000256" key="6">
    <source>
        <dbReference type="RuleBase" id="RU361183"/>
    </source>
</evidence>
<organism evidence="9 10">
    <name type="scientific">Branchiostoma belcheri</name>
    <name type="common">Amphioxus</name>
    <dbReference type="NCBI Taxonomy" id="7741"/>
    <lineage>
        <taxon>Eukaryota</taxon>
        <taxon>Metazoa</taxon>
        <taxon>Chordata</taxon>
        <taxon>Cephalochordata</taxon>
        <taxon>Leptocardii</taxon>
        <taxon>Amphioxiformes</taxon>
        <taxon>Branchiostomatidae</taxon>
        <taxon>Branchiostoma</taxon>
    </lineage>
</organism>
<keyword evidence="2 5" id="KW-0645">Protease</keyword>
<dbReference type="EC" id="3.4.24.-" evidence="6"/>
<dbReference type="GO" id="GO:0004222">
    <property type="term" value="F:metalloendopeptidase activity"/>
    <property type="evidence" value="ECO:0007669"/>
    <property type="project" value="UniProtKB-UniRule"/>
</dbReference>
<feature type="signal peptide" evidence="6">
    <location>
        <begin position="1"/>
        <end position="20"/>
    </location>
</feature>
<keyword evidence="3 5" id="KW-0378">Hydrolase</keyword>
<dbReference type="PROSITE" id="PS51670">
    <property type="entry name" value="SHKT"/>
    <property type="match status" value="2"/>
</dbReference>
<dbReference type="InterPro" id="IPR024079">
    <property type="entry name" value="MetalloPept_cat_dom_sf"/>
</dbReference>
<evidence type="ECO:0000256" key="1">
    <source>
        <dbReference type="ARBA" id="ARBA00002657"/>
    </source>
</evidence>
<evidence type="ECO:0000313" key="9">
    <source>
        <dbReference type="Proteomes" id="UP000515135"/>
    </source>
</evidence>
<dbReference type="InterPro" id="IPR006026">
    <property type="entry name" value="Peptidase_Metallo"/>
</dbReference>